<keyword evidence="3" id="KW-1185">Reference proteome</keyword>
<evidence type="ECO:0000313" key="2">
    <source>
        <dbReference type="EMBL" id="KGM10845.1"/>
    </source>
</evidence>
<accession>A0A0A0BSF7</accession>
<reference evidence="2 3" key="1">
    <citation type="submission" date="2013-08" db="EMBL/GenBank/DDBJ databases">
        <title>Genome sequencing of Cellulomonas carbonis T26.</title>
        <authorList>
            <person name="Chen F."/>
            <person name="Li Y."/>
            <person name="Wang G."/>
        </authorList>
    </citation>
    <scope>NUCLEOTIDE SEQUENCE [LARGE SCALE GENOMIC DNA]</scope>
    <source>
        <strain evidence="2 3">T26</strain>
    </source>
</reference>
<evidence type="ECO:0000313" key="3">
    <source>
        <dbReference type="Proteomes" id="UP000029839"/>
    </source>
</evidence>
<gene>
    <name evidence="2" type="ORF">N868_13240</name>
</gene>
<dbReference type="AlphaFoldDB" id="A0A0A0BSF7"/>
<dbReference type="OrthoDB" id="3210767at2"/>
<dbReference type="RefSeq" id="WP_043606193.1">
    <property type="nucleotide sequence ID" value="NZ_AXCY01000037.1"/>
</dbReference>
<protein>
    <recommendedName>
        <fullName evidence="4">Peroxide stress protein YaaA</fullName>
    </recommendedName>
</protein>
<dbReference type="GO" id="GO:0005829">
    <property type="term" value="C:cytosol"/>
    <property type="evidence" value="ECO:0007669"/>
    <property type="project" value="TreeGrafter"/>
</dbReference>
<dbReference type="GO" id="GO:0033194">
    <property type="term" value="P:response to hydroperoxide"/>
    <property type="evidence" value="ECO:0007669"/>
    <property type="project" value="TreeGrafter"/>
</dbReference>
<feature type="region of interest" description="Disordered" evidence="1">
    <location>
        <begin position="1"/>
        <end position="20"/>
    </location>
</feature>
<feature type="compositionally biased region" description="Basic and acidic residues" evidence="1">
    <location>
        <begin position="10"/>
        <end position="20"/>
    </location>
</feature>
<sequence length="275" mass="28349">MLVLLPPSEGKARPEAGRPLDLDRLSSPALTGHRRAVLAALVEVSARDDALEVLGAGRSLATEVRHNVDLEHAPTAPAREVYTGVLYAAAGLSSLDGPAAALAERTVRTVSALLGVVHPGDPVPAYRLSMGTDLPGVGPLAASWRPHLAAVLDPEAEGRLVVDCRSAAYAAAWTPPPSAAGHVVVKVLRQVEGRRVVVSHWAKQSRGALTRHLLTRPGGVPGSPAELLDATLELVGTGPIGCTAPGLMTNELVTAELSTPRRGTGSSAVLSLVVA</sequence>
<dbReference type="InterPro" id="IPR005583">
    <property type="entry name" value="YaaA"/>
</dbReference>
<name>A0A0A0BSF7_9CELL</name>
<dbReference type="EMBL" id="AXCY01000037">
    <property type="protein sequence ID" value="KGM10845.1"/>
    <property type="molecule type" value="Genomic_DNA"/>
</dbReference>
<comment type="caution">
    <text evidence="2">The sequence shown here is derived from an EMBL/GenBank/DDBJ whole genome shotgun (WGS) entry which is preliminary data.</text>
</comment>
<proteinExistence type="predicted"/>
<dbReference type="Pfam" id="PF03883">
    <property type="entry name" value="H2O2_YaaD"/>
    <property type="match status" value="1"/>
</dbReference>
<reference evidence="2 3" key="2">
    <citation type="journal article" date="2015" name="Stand. Genomic Sci.">
        <title>Draft genome sequence of Cellulomonas carbonis T26(T) and comparative analysis of six Cellulomonas genomes.</title>
        <authorList>
            <person name="Zhuang W."/>
            <person name="Zhang S."/>
            <person name="Xia X."/>
            <person name="Wang G."/>
        </authorList>
    </citation>
    <scope>NUCLEOTIDE SEQUENCE [LARGE SCALE GENOMIC DNA]</scope>
    <source>
        <strain evidence="2 3">T26</strain>
    </source>
</reference>
<organism evidence="2 3">
    <name type="scientific">Cellulomonas carbonis T26</name>
    <dbReference type="NCBI Taxonomy" id="947969"/>
    <lineage>
        <taxon>Bacteria</taxon>
        <taxon>Bacillati</taxon>
        <taxon>Actinomycetota</taxon>
        <taxon>Actinomycetes</taxon>
        <taxon>Micrococcales</taxon>
        <taxon>Cellulomonadaceae</taxon>
        <taxon>Cellulomonas</taxon>
    </lineage>
</organism>
<dbReference type="PANTHER" id="PTHR30283">
    <property type="entry name" value="PEROXIDE STRESS RESPONSE PROTEIN YAAA"/>
    <property type="match status" value="1"/>
</dbReference>
<dbReference type="Proteomes" id="UP000029839">
    <property type="component" value="Unassembled WGS sequence"/>
</dbReference>
<evidence type="ECO:0000256" key="1">
    <source>
        <dbReference type="SAM" id="MobiDB-lite"/>
    </source>
</evidence>
<evidence type="ECO:0008006" key="4">
    <source>
        <dbReference type="Google" id="ProtNLM"/>
    </source>
</evidence>
<dbReference type="PANTHER" id="PTHR30283:SF4">
    <property type="entry name" value="PEROXIDE STRESS RESISTANCE PROTEIN YAAA"/>
    <property type="match status" value="1"/>
</dbReference>